<keyword evidence="2" id="KW-0812">Transmembrane</keyword>
<dbReference type="InterPro" id="IPR003423">
    <property type="entry name" value="OMP_efflux"/>
</dbReference>
<keyword evidence="2" id="KW-0564">Palmitate</keyword>
<name>A0ABT5KAN7_9BURK</name>
<organism evidence="3 4">
    <name type="scientific">Roseateles albus</name>
    <dbReference type="NCBI Taxonomy" id="2987525"/>
    <lineage>
        <taxon>Bacteria</taxon>
        <taxon>Pseudomonadati</taxon>
        <taxon>Pseudomonadota</taxon>
        <taxon>Betaproteobacteria</taxon>
        <taxon>Burkholderiales</taxon>
        <taxon>Sphaerotilaceae</taxon>
        <taxon>Roseateles</taxon>
    </lineage>
</organism>
<evidence type="ECO:0000256" key="2">
    <source>
        <dbReference type="RuleBase" id="RU362097"/>
    </source>
</evidence>
<feature type="signal peptide" evidence="2">
    <location>
        <begin position="1"/>
        <end position="18"/>
    </location>
</feature>
<keyword evidence="4" id="KW-1185">Reference proteome</keyword>
<evidence type="ECO:0000313" key="4">
    <source>
        <dbReference type="Proteomes" id="UP001221189"/>
    </source>
</evidence>
<feature type="chain" id="PRO_5044997603" evidence="2">
    <location>
        <begin position="19"/>
        <end position="473"/>
    </location>
</feature>
<proteinExistence type="inferred from homology"/>
<gene>
    <name evidence="3" type="ORF">PRZ03_05360</name>
</gene>
<dbReference type="NCBIfam" id="TIGR01845">
    <property type="entry name" value="outer_NodT"/>
    <property type="match status" value="1"/>
</dbReference>
<reference evidence="3 4" key="1">
    <citation type="submission" date="2022-10" db="EMBL/GenBank/DDBJ databases">
        <title>Paucibacter sp. hw1 Genome sequencing.</title>
        <authorList>
            <person name="Park S."/>
        </authorList>
    </citation>
    <scope>NUCLEOTIDE SEQUENCE [LARGE SCALE GENOMIC DNA]</scope>
    <source>
        <strain evidence="4">hw1</strain>
    </source>
</reference>
<keyword evidence="2" id="KW-0732">Signal</keyword>
<dbReference type="Pfam" id="PF02321">
    <property type="entry name" value="OEP"/>
    <property type="match status" value="2"/>
</dbReference>
<dbReference type="EMBL" id="JAQQXT010000003">
    <property type="protein sequence ID" value="MDC8770992.1"/>
    <property type="molecule type" value="Genomic_DNA"/>
</dbReference>
<protein>
    <submittedName>
        <fullName evidence="3">Efflux transporter outer membrane subunit</fullName>
    </submittedName>
</protein>
<comment type="caution">
    <text evidence="3">The sequence shown here is derived from an EMBL/GenBank/DDBJ whole genome shotgun (WGS) entry which is preliminary data.</text>
</comment>
<dbReference type="SUPFAM" id="SSF56954">
    <property type="entry name" value="Outer membrane efflux proteins (OEP)"/>
    <property type="match status" value="1"/>
</dbReference>
<dbReference type="PROSITE" id="PS51257">
    <property type="entry name" value="PROKAR_LIPOPROTEIN"/>
    <property type="match status" value="1"/>
</dbReference>
<evidence type="ECO:0000256" key="1">
    <source>
        <dbReference type="ARBA" id="ARBA00007613"/>
    </source>
</evidence>
<keyword evidence="2" id="KW-0472">Membrane</keyword>
<dbReference type="Gene3D" id="2.20.200.10">
    <property type="entry name" value="Outer membrane efflux proteins (OEP)"/>
    <property type="match status" value="1"/>
</dbReference>
<sequence length="473" mass="49169">MSRRLISIGLLGALVACAALPPIDEGAAAKLATPLAWSGAYAPGPGDSRVSTASLVAWWQRFDDAQLELLVGQAMLANTSVQVARASLRQAQALRDVAAAALWPQLDGSASAQRGTLGGHSSGNRFQLGGDASWQIDLFGARRAGVDASEALVGASQSSLGDMQVQIAAEVALNYILLRTTQVRSVIAGENLASQEETLRITLWRQQAGLVTALEAEQARAAVEQNRALLPLLQTSAVQTQHALAVLTGQAPAALPALVDARLAPTVPQAREGLSLNVPAETLRQRADVRAAEFQVAAALAREGQAQALRLPSFAIGGSLGLSAVSVGALGNSSAVLGSLLASVSLPIFDGGALNAQVRVQQAALTQAQHQYRAAVLSALQQVEDALEALRGDRQRLDSLRLAADAANNAALLARQRYGSGLIDFQTVLETQRTLFATQDGVARASADVGSDQVRLFTALGGGWSPTAGTQNR</sequence>
<dbReference type="PANTHER" id="PTHR30203:SF25">
    <property type="entry name" value="OUTER MEMBRANE PROTEIN-RELATED"/>
    <property type="match status" value="1"/>
</dbReference>
<accession>A0ABT5KAN7</accession>
<evidence type="ECO:0000313" key="3">
    <source>
        <dbReference type="EMBL" id="MDC8770992.1"/>
    </source>
</evidence>
<comment type="similarity">
    <text evidence="1 2">Belongs to the outer membrane factor (OMF) (TC 1.B.17) family.</text>
</comment>
<dbReference type="Gene3D" id="1.20.1600.10">
    <property type="entry name" value="Outer membrane efflux proteins (OEP)"/>
    <property type="match status" value="1"/>
</dbReference>
<dbReference type="RefSeq" id="WP_273599355.1">
    <property type="nucleotide sequence ID" value="NZ_JAQQXT010000003.1"/>
</dbReference>
<keyword evidence="2" id="KW-1134">Transmembrane beta strand</keyword>
<dbReference type="Proteomes" id="UP001221189">
    <property type="component" value="Unassembled WGS sequence"/>
</dbReference>
<comment type="subcellular location">
    <subcellularLocation>
        <location evidence="2">Cell membrane</location>
        <topology evidence="2">Lipid-anchor</topology>
    </subcellularLocation>
</comment>
<keyword evidence="2" id="KW-0449">Lipoprotein</keyword>
<dbReference type="PANTHER" id="PTHR30203">
    <property type="entry name" value="OUTER MEMBRANE CATION EFFLUX PROTEIN"/>
    <property type="match status" value="1"/>
</dbReference>
<dbReference type="InterPro" id="IPR010131">
    <property type="entry name" value="MdtP/NodT-like"/>
</dbReference>